<organism evidence="2 3">
    <name type="scientific">Actinomadura geliboluensis</name>
    <dbReference type="NCBI Taxonomy" id="882440"/>
    <lineage>
        <taxon>Bacteria</taxon>
        <taxon>Bacillati</taxon>
        <taxon>Actinomycetota</taxon>
        <taxon>Actinomycetes</taxon>
        <taxon>Streptosporangiales</taxon>
        <taxon>Thermomonosporaceae</taxon>
        <taxon>Actinomadura</taxon>
    </lineage>
</organism>
<dbReference type="OrthoDB" id="1551204at2"/>
<dbReference type="EMBL" id="VCKZ01000664">
    <property type="protein sequence ID" value="TMR24238.1"/>
    <property type="molecule type" value="Genomic_DNA"/>
</dbReference>
<reference evidence="2 3" key="1">
    <citation type="submission" date="2019-05" db="EMBL/GenBank/DDBJ databases">
        <title>Draft genome sequence of Actinomadura geliboluensis A8036.</title>
        <authorList>
            <person name="Saricaoglu S."/>
            <person name="Isik K."/>
        </authorList>
    </citation>
    <scope>NUCLEOTIDE SEQUENCE [LARGE SCALE GENOMIC DNA]</scope>
    <source>
        <strain evidence="2 3">A8036</strain>
    </source>
</reference>
<accession>A0A5S4FUC0</accession>
<comment type="caution">
    <text evidence="2">The sequence shown here is derived from an EMBL/GenBank/DDBJ whole genome shotgun (WGS) entry which is preliminary data.</text>
</comment>
<sequence length="61" mass="6583">MAVPLRLAYLTVANTFAALRFLPMTDREKDTEILVLPDRRNGIAGPPHPAGGDTEAMTSSD</sequence>
<dbReference type="AlphaFoldDB" id="A0A5S4FUC0"/>
<feature type="region of interest" description="Disordered" evidence="1">
    <location>
        <begin position="37"/>
        <end position="61"/>
    </location>
</feature>
<keyword evidence="3" id="KW-1185">Reference proteome</keyword>
<proteinExistence type="predicted"/>
<dbReference type="Proteomes" id="UP000305238">
    <property type="component" value="Unassembled WGS sequence"/>
</dbReference>
<name>A0A5S4FUC0_9ACTN</name>
<evidence type="ECO:0000256" key="1">
    <source>
        <dbReference type="SAM" id="MobiDB-lite"/>
    </source>
</evidence>
<gene>
    <name evidence="2" type="ORF">ETD96_43220</name>
</gene>
<dbReference type="RefSeq" id="WP_138642264.1">
    <property type="nucleotide sequence ID" value="NZ_JASWDG010000016.1"/>
</dbReference>
<protein>
    <submittedName>
        <fullName evidence="2">Uncharacterized protein</fullName>
    </submittedName>
</protein>
<evidence type="ECO:0000313" key="2">
    <source>
        <dbReference type="EMBL" id="TMR24238.1"/>
    </source>
</evidence>
<evidence type="ECO:0000313" key="3">
    <source>
        <dbReference type="Proteomes" id="UP000305238"/>
    </source>
</evidence>